<feature type="signal peptide" evidence="1">
    <location>
        <begin position="1"/>
        <end position="23"/>
    </location>
</feature>
<protein>
    <submittedName>
        <fullName evidence="2">Uncharacterized protein</fullName>
    </submittedName>
</protein>
<evidence type="ECO:0000313" key="3">
    <source>
        <dbReference type="Proteomes" id="UP000787672"/>
    </source>
</evidence>
<sequence>MKKTLLIAAALVLTLAAAAGLYAAQYPIRADQSNLAEYTRQRINQGRSESFPVGKQINLYDFVDIGRDRFVLVEIDESLGQLSLQRGLTGQYRLGSVGYGGGNFRERVVESGGKQYYLLGGRNTDLAITEIVVSLDGREYCLDIPEKKRFFVCTQIDSAIEETHSDLDDMKFFDKDGRDITDTVKWN</sequence>
<dbReference type="RefSeq" id="WP_216632984.1">
    <property type="nucleotide sequence ID" value="NZ_JAHLQN010000001.1"/>
</dbReference>
<dbReference type="EMBL" id="JAHLQN010000001">
    <property type="protein sequence ID" value="MBU5627635.1"/>
    <property type="molecule type" value="Genomic_DNA"/>
</dbReference>
<accession>A0ABS6FC65</accession>
<keyword evidence="1" id="KW-0732">Signal</keyword>
<reference evidence="2 3" key="1">
    <citation type="submission" date="2021-06" db="EMBL/GenBank/DDBJ databases">
        <authorList>
            <person name="Sun Q."/>
            <person name="Li D."/>
        </authorList>
    </citation>
    <scope>NUCLEOTIDE SEQUENCE [LARGE SCALE GENOMIC DNA]</scope>
    <source>
        <strain evidence="2 3">MSJ-2</strain>
    </source>
</reference>
<keyword evidence="3" id="KW-1185">Reference proteome</keyword>
<evidence type="ECO:0000256" key="1">
    <source>
        <dbReference type="SAM" id="SignalP"/>
    </source>
</evidence>
<gene>
    <name evidence="2" type="ORF">KQI82_12010</name>
</gene>
<organism evidence="2 3">
    <name type="scientific">Dysosmobacter acutus</name>
    <dbReference type="NCBI Taxonomy" id="2841504"/>
    <lineage>
        <taxon>Bacteria</taxon>
        <taxon>Bacillati</taxon>
        <taxon>Bacillota</taxon>
        <taxon>Clostridia</taxon>
        <taxon>Eubacteriales</taxon>
        <taxon>Oscillospiraceae</taxon>
        <taxon>Dysosmobacter</taxon>
    </lineage>
</organism>
<feature type="chain" id="PRO_5045324525" evidence="1">
    <location>
        <begin position="24"/>
        <end position="187"/>
    </location>
</feature>
<dbReference type="Proteomes" id="UP000787672">
    <property type="component" value="Unassembled WGS sequence"/>
</dbReference>
<name>A0ABS6FC65_9FIRM</name>
<evidence type="ECO:0000313" key="2">
    <source>
        <dbReference type="EMBL" id="MBU5627635.1"/>
    </source>
</evidence>
<comment type="caution">
    <text evidence="2">The sequence shown here is derived from an EMBL/GenBank/DDBJ whole genome shotgun (WGS) entry which is preliminary data.</text>
</comment>
<proteinExistence type="predicted"/>